<evidence type="ECO:0000313" key="9">
    <source>
        <dbReference type="EMBL" id="WBP84621.1"/>
    </source>
</evidence>
<dbReference type="Proteomes" id="UP001212821">
    <property type="component" value="Chromosome"/>
</dbReference>
<gene>
    <name evidence="9" type="ORF">O1G21_01300</name>
</gene>
<dbReference type="InterPro" id="IPR011611">
    <property type="entry name" value="PfkB_dom"/>
</dbReference>
<organism evidence="9 10">
    <name type="scientific">Kitasatospora cathayae</name>
    <dbReference type="NCBI Taxonomy" id="3004092"/>
    <lineage>
        <taxon>Bacteria</taxon>
        <taxon>Bacillati</taxon>
        <taxon>Actinomycetota</taxon>
        <taxon>Actinomycetes</taxon>
        <taxon>Kitasatosporales</taxon>
        <taxon>Streptomycetaceae</taxon>
        <taxon>Kitasatospora</taxon>
    </lineage>
</organism>
<keyword evidence="4" id="KW-0418">Kinase</keyword>
<proteinExistence type="inferred from homology"/>
<accession>A0ABY7PXD0</accession>
<dbReference type="InterPro" id="IPR029056">
    <property type="entry name" value="Ribokinase-like"/>
</dbReference>
<dbReference type="Pfam" id="PF00294">
    <property type="entry name" value="PfkB"/>
    <property type="match status" value="1"/>
</dbReference>
<feature type="region of interest" description="Disordered" evidence="7">
    <location>
        <begin position="1"/>
        <end position="27"/>
    </location>
</feature>
<dbReference type="PANTHER" id="PTHR46566">
    <property type="entry name" value="1-PHOSPHOFRUCTOKINASE-RELATED"/>
    <property type="match status" value="1"/>
</dbReference>
<dbReference type="InterPro" id="IPR017583">
    <property type="entry name" value="Tagatose/fructose_Pkinase"/>
</dbReference>
<evidence type="ECO:0000256" key="5">
    <source>
        <dbReference type="ARBA" id="ARBA00022840"/>
    </source>
</evidence>
<evidence type="ECO:0000256" key="2">
    <source>
        <dbReference type="ARBA" id="ARBA00022679"/>
    </source>
</evidence>
<evidence type="ECO:0000256" key="6">
    <source>
        <dbReference type="PIRNR" id="PIRNR000535"/>
    </source>
</evidence>
<evidence type="ECO:0000259" key="8">
    <source>
        <dbReference type="Pfam" id="PF00294"/>
    </source>
</evidence>
<dbReference type="NCBIfam" id="TIGR03168">
    <property type="entry name" value="1-PFK"/>
    <property type="match status" value="1"/>
</dbReference>
<comment type="similarity">
    <text evidence="1">Belongs to the carbohydrate kinase PfkB family.</text>
</comment>
<keyword evidence="2 6" id="KW-0808">Transferase</keyword>
<dbReference type="Gene3D" id="3.40.1190.20">
    <property type="match status" value="1"/>
</dbReference>
<dbReference type="SUPFAM" id="SSF53613">
    <property type="entry name" value="Ribokinase-like"/>
    <property type="match status" value="1"/>
</dbReference>
<dbReference type="PROSITE" id="PS00583">
    <property type="entry name" value="PFKB_KINASES_1"/>
    <property type="match status" value="1"/>
</dbReference>
<evidence type="ECO:0000256" key="4">
    <source>
        <dbReference type="ARBA" id="ARBA00022777"/>
    </source>
</evidence>
<dbReference type="InterPro" id="IPR002173">
    <property type="entry name" value="Carboh/pur_kinase_PfkB_CS"/>
</dbReference>
<dbReference type="PANTHER" id="PTHR46566:SF2">
    <property type="entry name" value="ATP-DEPENDENT 6-PHOSPHOFRUCTOKINASE ISOZYME 2"/>
    <property type="match status" value="1"/>
</dbReference>
<reference evidence="10" key="1">
    <citation type="submission" date="2022-12" db="EMBL/GenBank/DDBJ databases">
        <authorList>
            <person name="Mo P."/>
        </authorList>
    </citation>
    <scope>NUCLEOTIDE SEQUENCE [LARGE SCALE GENOMIC DNA]</scope>
    <source>
        <strain evidence="10">HUAS 3-15</strain>
    </source>
</reference>
<dbReference type="PIRSF" id="PIRSF000535">
    <property type="entry name" value="1PFK/6PFK/LacC"/>
    <property type="match status" value="1"/>
</dbReference>
<dbReference type="RefSeq" id="WP_270139978.1">
    <property type="nucleotide sequence ID" value="NZ_CP115450.1"/>
</dbReference>
<evidence type="ECO:0000256" key="3">
    <source>
        <dbReference type="ARBA" id="ARBA00022741"/>
    </source>
</evidence>
<keyword evidence="10" id="KW-1185">Reference proteome</keyword>
<feature type="domain" description="Carbohydrate kinase PfkB" evidence="8">
    <location>
        <begin position="33"/>
        <end position="316"/>
    </location>
</feature>
<dbReference type="EMBL" id="CP115450">
    <property type="protein sequence ID" value="WBP84621.1"/>
    <property type="molecule type" value="Genomic_DNA"/>
</dbReference>
<keyword evidence="3" id="KW-0547">Nucleotide-binding</keyword>
<protein>
    <submittedName>
        <fullName evidence="9">1-phosphofructokinase family hexose kinase</fullName>
    </submittedName>
</protein>
<dbReference type="CDD" id="cd01164">
    <property type="entry name" value="FruK_PfkB_like"/>
    <property type="match status" value="1"/>
</dbReference>
<name>A0ABY7PXD0_9ACTN</name>
<evidence type="ECO:0000313" key="10">
    <source>
        <dbReference type="Proteomes" id="UP001212821"/>
    </source>
</evidence>
<keyword evidence="5" id="KW-0067">ATP-binding</keyword>
<evidence type="ECO:0000256" key="7">
    <source>
        <dbReference type="SAM" id="MobiDB-lite"/>
    </source>
</evidence>
<evidence type="ECO:0000256" key="1">
    <source>
        <dbReference type="ARBA" id="ARBA00010688"/>
    </source>
</evidence>
<sequence length="339" mass="35325">MSVAGVPGQPAAGSEGRSSPPGSAPPILTLTLNPTVDICCDVGHLVDIGKTRARVRYVAAGGGGINVARGVARFGGRATAFHTAGQEIGQRLNRLLDEEGVDHLALGIAGETREAFVLFETESRRSYHIVPHGPRLDDDEGRRCLDVLERAAGAHPYVVASGSLPGGLPDDFYTTVARRVRGAGSRLLLDTSGPALRESLHEAVFLRRCNRSEAAYLAGRAVRSFDDARAVNEQLLAAGASEIAITTLGELGALCSTVQRHMELHAPPPPGEPLSDAGAGDAMIAAIVTRLAEGDDPVDACALGVATAVASMLTPGIEPFDREVAESLRPAVRITRLGG</sequence>